<keyword evidence="4" id="KW-1185">Reference proteome</keyword>
<proteinExistence type="predicted"/>
<gene>
    <name evidence="3" type="ORF">AK812_SmicGene5254</name>
</gene>
<name>A0A1Q9EU44_SYMMI</name>
<feature type="region of interest" description="Disordered" evidence="2">
    <location>
        <begin position="52"/>
        <end position="76"/>
    </location>
</feature>
<evidence type="ECO:0000256" key="1">
    <source>
        <dbReference type="SAM" id="Coils"/>
    </source>
</evidence>
<dbReference type="EMBL" id="LSRX01000068">
    <property type="protein sequence ID" value="OLQ10944.1"/>
    <property type="molecule type" value="Genomic_DNA"/>
</dbReference>
<sequence>MKPTPYKNDMLMAQKQQELLERQEAERAAFFQKMKDKQQKMLAAYEAGVGNEMERKQREDEDRARKYQMLAEEKDA</sequence>
<evidence type="ECO:0000313" key="3">
    <source>
        <dbReference type="EMBL" id="OLQ10944.1"/>
    </source>
</evidence>
<feature type="coiled-coil region" evidence="1">
    <location>
        <begin position="8"/>
        <end position="40"/>
    </location>
</feature>
<comment type="caution">
    <text evidence="3">The sequence shown here is derived from an EMBL/GenBank/DDBJ whole genome shotgun (WGS) entry which is preliminary data.</text>
</comment>
<dbReference type="Proteomes" id="UP000186817">
    <property type="component" value="Unassembled WGS sequence"/>
</dbReference>
<organism evidence="3 4">
    <name type="scientific">Symbiodinium microadriaticum</name>
    <name type="common">Dinoflagellate</name>
    <name type="synonym">Zooxanthella microadriatica</name>
    <dbReference type="NCBI Taxonomy" id="2951"/>
    <lineage>
        <taxon>Eukaryota</taxon>
        <taxon>Sar</taxon>
        <taxon>Alveolata</taxon>
        <taxon>Dinophyceae</taxon>
        <taxon>Suessiales</taxon>
        <taxon>Symbiodiniaceae</taxon>
        <taxon>Symbiodinium</taxon>
    </lineage>
</organism>
<evidence type="ECO:0000256" key="2">
    <source>
        <dbReference type="SAM" id="MobiDB-lite"/>
    </source>
</evidence>
<reference evidence="3 4" key="1">
    <citation type="submission" date="2016-02" db="EMBL/GenBank/DDBJ databases">
        <title>Genome analysis of coral dinoflagellate symbionts highlights evolutionary adaptations to a symbiotic lifestyle.</title>
        <authorList>
            <person name="Aranda M."/>
            <person name="Li Y."/>
            <person name="Liew Y.J."/>
            <person name="Baumgarten S."/>
            <person name="Simakov O."/>
            <person name="Wilson M."/>
            <person name="Piel J."/>
            <person name="Ashoor H."/>
            <person name="Bougouffa S."/>
            <person name="Bajic V.B."/>
            <person name="Ryu T."/>
            <person name="Ravasi T."/>
            <person name="Bayer T."/>
            <person name="Micklem G."/>
            <person name="Kim H."/>
            <person name="Bhak J."/>
            <person name="Lajeunesse T.C."/>
            <person name="Voolstra C.R."/>
        </authorList>
    </citation>
    <scope>NUCLEOTIDE SEQUENCE [LARGE SCALE GENOMIC DNA]</scope>
    <source>
        <strain evidence="3 4">CCMP2467</strain>
    </source>
</reference>
<accession>A0A1Q9EU44</accession>
<dbReference type="AlphaFoldDB" id="A0A1Q9EU44"/>
<protein>
    <submittedName>
        <fullName evidence="3">Uncharacterized protein</fullName>
    </submittedName>
</protein>
<evidence type="ECO:0000313" key="4">
    <source>
        <dbReference type="Proteomes" id="UP000186817"/>
    </source>
</evidence>
<keyword evidence="1" id="KW-0175">Coiled coil</keyword>